<feature type="transmembrane region" description="Helical" evidence="7">
    <location>
        <begin position="12"/>
        <end position="37"/>
    </location>
</feature>
<dbReference type="Gene3D" id="1.10.3720.10">
    <property type="entry name" value="MetI-like"/>
    <property type="match status" value="1"/>
</dbReference>
<comment type="subcellular location">
    <subcellularLocation>
        <location evidence="1 7">Cell membrane</location>
        <topology evidence="1 7">Multi-pass membrane protein</topology>
    </subcellularLocation>
</comment>
<evidence type="ECO:0000256" key="1">
    <source>
        <dbReference type="ARBA" id="ARBA00004651"/>
    </source>
</evidence>
<keyword evidence="10" id="KW-1185">Reference proteome</keyword>
<sequence length="297" mass="32631">MIQTRGERAFALFSAIVMGLVALAAFLPFILIVIASFTKEASLINDGYSFFPKQFSLAAYIYLKASAYTFLRAYGVSFLVTIIGTAVGLLITSMLAYPMSRRDFKYHNTLAFVVFFTMLFSGGVVPSYIMWTQYFHIKDSLAALIVPNLLANGFNVLLVRNYFKSNVPLDLIESAQIDGATETKTFFRIMLPLSVPVLATVGLFMGLAYWNDWINALYYVSKPQYYGIQNLLVQLMNNIQYLNSGQAGSAIGAGAVELPSSAVRMAMAVLGIVPILVVLPPLQKYLTRGVVIGAVKG</sequence>
<evidence type="ECO:0000256" key="4">
    <source>
        <dbReference type="ARBA" id="ARBA00022692"/>
    </source>
</evidence>
<keyword evidence="5 7" id="KW-1133">Transmembrane helix</keyword>
<evidence type="ECO:0000259" key="8">
    <source>
        <dbReference type="PROSITE" id="PS50928"/>
    </source>
</evidence>
<dbReference type="RefSeq" id="WP_136369749.1">
    <property type="nucleotide sequence ID" value="NZ_SSOB01000011.1"/>
</dbReference>
<dbReference type="EMBL" id="SSOB01000011">
    <property type="protein sequence ID" value="THF80312.1"/>
    <property type="molecule type" value="Genomic_DNA"/>
</dbReference>
<dbReference type="InterPro" id="IPR000515">
    <property type="entry name" value="MetI-like"/>
</dbReference>
<keyword evidence="6 7" id="KW-0472">Membrane</keyword>
<feature type="transmembrane region" description="Helical" evidence="7">
    <location>
        <begin position="262"/>
        <end position="279"/>
    </location>
</feature>
<evidence type="ECO:0000256" key="6">
    <source>
        <dbReference type="ARBA" id="ARBA00023136"/>
    </source>
</evidence>
<evidence type="ECO:0000256" key="7">
    <source>
        <dbReference type="RuleBase" id="RU363032"/>
    </source>
</evidence>
<keyword evidence="2 7" id="KW-0813">Transport</keyword>
<feature type="domain" description="ABC transmembrane type-1" evidence="8">
    <location>
        <begin position="74"/>
        <end position="282"/>
    </location>
</feature>
<feature type="transmembrane region" description="Helical" evidence="7">
    <location>
        <begin position="189"/>
        <end position="210"/>
    </location>
</feature>
<name>A0A4S4C069_9BACL</name>
<evidence type="ECO:0000313" key="10">
    <source>
        <dbReference type="Proteomes" id="UP000310636"/>
    </source>
</evidence>
<feature type="transmembrane region" description="Helical" evidence="7">
    <location>
        <begin position="141"/>
        <end position="159"/>
    </location>
</feature>
<dbReference type="PANTHER" id="PTHR43744:SF9">
    <property type="entry name" value="POLYGALACTURONAN_RHAMNOGALACTURONAN TRANSPORT SYSTEM PERMEASE PROTEIN YTCP"/>
    <property type="match status" value="1"/>
</dbReference>
<dbReference type="PANTHER" id="PTHR43744">
    <property type="entry name" value="ABC TRANSPORTER PERMEASE PROTEIN MG189-RELATED-RELATED"/>
    <property type="match status" value="1"/>
</dbReference>
<feature type="transmembrane region" description="Helical" evidence="7">
    <location>
        <begin position="73"/>
        <end position="97"/>
    </location>
</feature>
<dbReference type="GO" id="GO:0055085">
    <property type="term" value="P:transmembrane transport"/>
    <property type="evidence" value="ECO:0007669"/>
    <property type="project" value="InterPro"/>
</dbReference>
<evidence type="ECO:0000256" key="2">
    <source>
        <dbReference type="ARBA" id="ARBA00022448"/>
    </source>
</evidence>
<dbReference type="CDD" id="cd06261">
    <property type="entry name" value="TM_PBP2"/>
    <property type="match status" value="1"/>
</dbReference>
<keyword evidence="3" id="KW-1003">Cell membrane</keyword>
<dbReference type="SUPFAM" id="SSF161098">
    <property type="entry name" value="MetI-like"/>
    <property type="match status" value="1"/>
</dbReference>
<gene>
    <name evidence="9" type="ORF">E6C55_10515</name>
</gene>
<proteinExistence type="inferred from homology"/>
<dbReference type="InterPro" id="IPR035906">
    <property type="entry name" value="MetI-like_sf"/>
</dbReference>
<reference evidence="9 10" key="1">
    <citation type="submission" date="2019-04" db="EMBL/GenBank/DDBJ databases">
        <title>Cohnella sp. nov. isolated from preserved vegetables.</title>
        <authorList>
            <person name="Lin S.-Y."/>
            <person name="Hung M.-H."/>
            <person name="Young C.-C."/>
        </authorList>
    </citation>
    <scope>NUCLEOTIDE SEQUENCE [LARGE SCALE GENOMIC DNA]</scope>
    <source>
        <strain evidence="9 10">CC-MHH1044</strain>
    </source>
</reference>
<comment type="similarity">
    <text evidence="7">Belongs to the binding-protein-dependent transport system permease family.</text>
</comment>
<dbReference type="PROSITE" id="PS50928">
    <property type="entry name" value="ABC_TM1"/>
    <property type="match status" value="1"/>
</dbReference>
<comment type="caution">
    <text evidence="9">The sequence shown here is derived from an EMBL/GenBank/DDBJ whole genome shotgun (WGS) entry which is preliminary data.</text>
</comment>
<feature type="transmembrane region" description="Helical" evidence="7">
    <location>
        <begin position="109"/>
        <end position="129"/>
    </location>
</feature>
<dbReference type="OrthoDB" id="9810086at2"/>
<evidence type="ECO:0000256" key="3">
    <source>
        <dbReference type="ARBA" id="ARBA00022475"/>
    </source>
</evidence>
<organism evidence="9 10">
    <name type="scientific">Cohnella fermenti</name>
    <dbReference type="NCBI Taxonomy" id="2565925"/>
    <lineage>
        <taxon>Bacteria</taxon>
        <taxon>Bacillati</taxon>
        <taxon>Bacillota</taxon>
        <taxon>Bacilli</taxon>
        <taxon>Bacillales</taxon>
        <taxon>Paenibacillaceae</taxon>
        <taxon>Cohnella</taxon>
    </lineage>
</organism>
<protein>
    <submittedName>
        <fullName evidence="9">Carbohydrate ABC transporter permease</fullName>
    </submittedName>
</protein>
<evidence type="ECO:0000256" key="5">
    <source>
        <dbReference type="ARBA" id="ARBA00022989"/>
    </source>
</evidence>
<dbReference type="AlphaFoldDB" id="A0A4S4C069"/>
<keyword evidence="4 7" id="KW-0812">Transmembrane</keyword>
<accession>A0A4S4C069</accession>
<dbReference type="Proteomes" id="UP000310636">
    <property type="component" value="Unassembled WGS sequence"/>
</dbReference>
<evidence type="ECO:0000313" key="9">
    <source>
        <dbReference type="EMBL" id="THF80312.1"/>
    </source>
</evidence>
<dbReference type="GO" id="GO:0005886">
    <property type="term" value="C:plasma membrane"/>
    <property type="evidence" value="ECO:0007669"/>
    <property type="project" value="UniProtKB-SubCell"/>
</dbReference>
<dbReference type="Pfam" id="PF00528">
    <property type="entry name" value="BPD_transp_1"/>
    <property type="match status" value="1"/>
</dbReference>